<reference evidence="3 4" key="1">
    <citation type="submission" date="2025-04" db="UniProtKB">
        <authorList>
            <consortium name="RefSeq"/>
        </authorList>
    </citation>
    <scope>IDENTIFICATION</scope>
    <source>
        <tissue evidence="3 4">Gonads</tissue>
    </source>
</reference>
<name>A0A1S3JTV7_LINAN</name>
<feature type="domain" description="Methyltransferase type 11" evidence="1">
    <location>
        <begin position="69"/>
        <end position="164"/>
    </location>
</feature>
<proteinExistence type="predicted"/>
<dbReference type="KEGG" id="lak:106176086"/>
<protein>
    <submittedName>
        <fullName evidence="3 4">Methyltransferase-like protein 27</fullName>
    </submittedName>
</protein>
<dbReference type="GeneID" id="106176086"/>
<dbReference type="InterPro" id="IPR013216">
    <property type="entry name" value="Methyltransf_11"/>
</dbReference>
<dbReference type="OrthoDB" id="5946438at2759"/>
<accession>A0A1S3JTV7</accession>
<organism evidence="2 4">
    <name type="scientific">Lingula anatina</name>
    <name type="common">Brachiopod</name>
    <name type="synonym">Lingula unguis</name>
    <dbReference type="NCBI Taxonomy" id="7574"/>
    <lineage>
        <taxon>Eukaryota</taxon>
        <taxon>Metazoa</taxon>
        <taxon>Spiralia</taxon>
        <taxon>Lophotrochozoa</taxon>
        <taxon>Brachiopoda</taxon>
        <taxon>Linguliformea</taxon>
        <taxon>Lingulata</taxon>
        <taxon>Lingulida</taxon>
        <taxon>Linguloidea</taxon>
        <taxon>Lingulidae</taxon>
        <taxon>Lingula</taxon>
    </lineage>
</organism>
<dbReference type="Proteomes" id="UP000085678">
    <property type="component" value="Unplaced"/>
</dbReference>
<evidence type="ECO:0000259" key="1">
    <source>
        <dbReference type="Pfam" id="PF08241"/>
    </source>
</evidence>
<dbReference type="PANTHER" id="PTHR43591">
    <property type="entry name" value="METHYLTRANSFERASE"/>
    <property type="match status" value="1"/>
</dbReference>
<dbReference type="CDD" id="cd02440">
    <property type="entry name" value="AdoMet_MTases"/>
    <property type="match status" value="1"/>
</dbReference>
<keyword evidence="2" id="KW-1185">Reference proteome</keyword>
<evidence type="ECO:0000313" key="2">
    <source>
        <dbReference type="Proteomes" id="UP000085678"/>
    </source>
</evidence>
<dbReference type="STRING" id="7574.A0A1S3JTV7"/>
<dbReference type="AlphaFoldDB" id="A0A1S3JTV7"/>
<evidence type="ECO:0000313" key="3">
    <source>
        <dbReference type="RefSeq" id="XP_013413762.1"/>
    </source>
</evidence>
<dbReference type="Pfam" id="PF08241">
    <property type="entry name" value="Methyltransf_11"/>
    <property type="match status" value="1"/>
</dbReference>
<evidence type="ECO:0000313" key="4">
    <source>
        <dbReference type="RefSeq" id="XP_013413763.1"/>
    </source>
</evidence>
<dbReference type="Gene3D" id="3.40.50.150">
    <property type="entry name" value="Vaccinia Virus protein VP39"/>
    <property type="match status" value="1"/>
</dbReference>
<dbReference type="RefSeq" id="XP_013413763.1">
    <property type="nucleotide sequence ID" value="XM_013558309.1"/>
</dbReference>
<gene>
    <name evidence="3 4" type="primary">LOC106176086</name>
</gene>
<sequence>MSETDVPFVGHERLSKIDANSSPETLRKIYDAWARKYDADTTGHLGYVGPVEGARKLAEWVPDKKAKILDAGAGTGMSGAALHEWGYSNLDALDISAEMLVVAEEKGAYNHLFQDNMAGPEPLKLPSNDYDAILVVGTFTKGHVHADALDELIRVTKPNGLIVFTLRPDMCDDPAYGFTEKLPKIEAEKKVELLSKTTEKYHLKHDKINCYMYVYKVLK</sequence>
<dbReference type="GO" id="GO:0008757">
    <property type="term" value="F:S-adenosylmethionine-dependent methyltransferase activity"/>
    <property type="evidence" value="ECO:0007669"/>
    <property type="project" value="InterPro"/>
</dbReference>
<dbReference type="PANTHER" id="PTHR43591:SF101">
    <property type="entry name" value="METHYLTRANSFERASE-LIKE PROTEIN 27"/>
    <property type="match status" value="1"/>
</dbReference>
<dbReference type="SUPFAM" id="SSF53335">
    <property type="entry name" value="S-adenosyl-L-methionine-dependent methyltransferases"/>
    <property type="match status" value="1"/>
</dbReference>
<dbReference type="InterPro" id="IPR029063">
    <property type="entry name" value="SAM-dependent_MTases_sf"/>
</dbReference>
<dbReference type="RefSeq" id="XP_013413762.1">
    <property type="nucleotide sequence ID" value="XM_013558308.1"/>
</dbReference>